<feature type="transmembrane region" description="Helical" evidence="1">
    <location>
        <begin position="92"/>
        <end position="114"/>
    </location>
</feature>
<protein>
    <recommendedName>
        <fullName evidence="4">Aa_trans domain-containing protein</fullName>
    </recommendedName>
</protein>
<evidence type="ECO:0008006" key="4">
    <source>
        <dbReference type="Google" id="ProtNLM"/>
    </source>
</evidence>
<dbReference type="Proteomes" id="UP000783686">
    <property type="component" value="Unassembled WGS sequence"/>
</dbReference>
<dbReference type="AlphaFoldDB" id="A0A811K7Q6"/>
<proteinExistence type="predicted"/>
<reference evidence="2" key="1">
    <citation type="submission" date="2020-09" db="EMBL/GenBank/DDBJ databases">
        <authorList>
            <person name="Kikuchi T."/>
        </authorList>
    </citation>
    <scope>NUCLEOTIDE SEQUENCE</scope>
    <source>
        <strain evidence="2">SH1</strain>
    </source>
</reference>
<keyword evidence="1" id="KW-0472">Membrane</keyword>
<accession>A0A811K7Q6</accession>
<dbReference type="GO" id="GO:0015171">
    <property type="term" value="F:amino acid transmembrane transporter activity"/>
    <property type="evidence" value="ECO:0007669"/>
    <property type="project" value="TreeGrafter"/>
</dbReference>
<feature type="transmembrane region" description="Helical" evidence="1">
    <location>
        <begin position="161"/>
        <end position="180"/>
    </location>
</feature>
<name>A0A811K7Q6_9BILA</name>
<dbReference type="Proteomes" id="UP000614601">
    <property type="component" value="Unassembled WGS sequence"/>
</dbReference>
<evidence type="ECO:0000256" key="1">
    <source>
        <dbReference type="SAM" id="Phobius"/>
    </source>
</evidence>
<feature type="transmembrane region" description="Helical" evidence="1">
    <location>
        <begin position="618"/>
        <end position="638"/>
    </location>
</feature>
<comment type="caution">
    <text evidence="2">The sequence shown here is derived from an EMBL/GenBank/DDBJ whole genome shotgun (WGS) entry which is preliminary data.</text>
</comment>
<feature type="transmembrane region" description="Helical" evidence="1">
    <location>
        <begin position="357"/>
        <end position="377"/>
    </location>
</feature>
<keyword evidence="3" id="KW-1185">Reference proteome</keyword>
<feature type="transmembrane region" description="Helical" evidence="1">
    <location>
        <begin position="30"/>
        <end position="51"/>
    </location>
</feature>
<dbReference type="PANTHER" id="PTHR43243:SF20">
    <property type="entry name" value="CATIONIC AMINO ACID TRANSPORTER 3"/>
    <property type="match status" value="1"/>
</dbReference>
<feature type="transmembrane region" description="Helical" evidence="1">
    <location>
        <begin position="536"/>
        <end position="554"/>
    </location>
</feature>
<feature type="transmembrane region" description="Helical" evidence="1">
    <location>
        <begin position="262"/>
        <end position="283"/>
    </location>
</feature>
<evidence type="ECO:0000313" key="2">
    <source>
        <dbReference type="EMBL" id="CAD5211416.1"/>
    </source>
</evidence>
<evidence type="ECO:0000313" key="3">
    <source>
        <dbReference type="Proteomes" id="UP000614601"/>
    </source>
</evidence>
<feature type="transmembrane region" description="Helical" evidence="1">
    <location>
        <begin position="595"/>
        <end position="612"/>
    </location>
</feature>
<dbReference type="Gene3D" id="1.20.1740.10">
    <property type="entry name" value="Amino acid/polyamine transporter I"/>
    <property type="match status" value="1"/>
</dbReference>
<dbReference type="EMBL" id="CAJFCW020000002">
    <property type="protein sequence ID" value="CAG9093420.1"/>
    <property type="molecule type" value="Genomic_DNA"/>
</dbReference>
<feature type="transmembrane region" description="Helical" evidence="1">
    <location>
        <begin position="186"/>
        <end position="209"/>
    </location>
</feature>
<organism evidence="2 3">
    <name type="scientific">Bursaphelenchus okinawaensis</name>
    <dbReference type="NCBI Taxonomy" id="465554"/>
    <lineage>
        <taxon>Eukaryota</taxon>
        <taxon>Metazoa</taxon>
        <taxon>Ecdysozoa</taxon>
        <taxon>Nematoda</taxon>
        <taxon>Chromadorea</taxon>
        <taxon>Rhabditida</taxon>
        <taxon>Tylenchina</taxon>
        <taxon>Tylenchomorpha</taxon>
        <taxon>Aphelenchoidea</taxon>
        <taxon>Aphelenchoididae</taxon>
        <taxon>Bursaphelenchus</taxon>
    </lineage>
</organism>
<dbReference type="OrthoDB" id="3900342at2759"/>
<feature type="transmembrane region" description="Helical" evidence="1">
    <location>
        <begin position="307"/>
        <end position="327"/>
    </location>
</feature>
<keyword evidence="1" id="KW-1133">Transmembrane helix</keyword>
<gene>
    <name evidence="2" type="ORF">BOKJ2_LOCUS3683</name>
</gene>
<keyword evidence="1" id="KW-0812">Transmembrane</keyword>
<feature type="transmembrane region" description="Helical" evidence="1">
    <location>
        <begin position="63"/>
        <end position="80"/>
    </location>
</feature>
<dbReference type="GO" id="GO:0005886">
    <property type="term" value="C:plasma membrane"/>
    <property type="evidence" value="ECO:0007669"/>
    <property type="project" value="TreeGrafter"/>
</dbReference>
<feature type="transmembrane region" description="Helical" evidence="1">
    <location>
        <begin position="560"/>
        <end position="583"/>
    </location>
</feature>
<dbReference type="PANTHER" id="PTHR43243">
    <property type="entry name" value="INNER MEMBRANE TRANSPORTER YGJI-RELATED"/>
    <property type="match status" value="1"/>
</dbReference>
<sequence>MATRFAGFGPQTTKILSHESGLHSEWNRRFGFCSLIAVAGVTILSSTYGFLLTNLFSVSQSTSPPLTSVLLASILYLISGEQNRVISRRIPLNGLLYNFAFTSHSELLAFVIGWSQLFDGVQLLTILVKVLSEIMKMLFCYRMEQVVPSESVVEQWPVTNYSDWILIVSAMLIMMCSLRVVSTVSIVFMVAILFTVTSTTVVALLHNIVHLQVHYIGFPYNYQEIMDGTEALIVGVMAVEVMSYVSQETENPTKVLPQLFRYLPRGMCVLLLIGTMAFFPFSLRRPFTDTKLLPSTFDTIGIFSARYLLNVGLVCGLSATVCIAYIGPTRILCQMADDGLVPRFLGHLYGKGGSPRLSVFIVTILTFVFSLAPRQLLSSTLPASIMLRLFTQSILVYNNVIPDPKDPADDDNINTRYNSLGESRCSSIADQKHSIIDSTYSEITSESEEEHALEKVWKVNGNEETSLINGLTKTYDTLPQNKYHNCLTSSCNHGSSVLQRYHMYDPEEQYERTVICKEQSNRSFGIDKTPKNGRRALTLHLISAVMIALSSTIIRETTEYLPIMPIITLTVGLVSSLCVSIWILNIRPEDEKERWIPGMSVVTIFTVIQLLFHIKILTMVPIVIWDGIGLLLYLLCLCQRTSN</sequence>
<dbReference type="EMBL" id="CAJFDH010000002">
    <property type="protein sequence ID" value="CAD5211416.1"/>
    <property type="molecule type" value="Genomic_DNA"/>
</dbReference>